<feature type="region of interest" description="Disordered" evidence="2">
    <location>
        <begin position="116"/>
        <end position="148"/>
    </location>
</feature>
<accession>A0A067R0V3</accession>
<feature type="domain" description="CCHC-type" evidence="3">
    <location>
        <begin position="102"/>
        <end position="117"/>
    </location>
</feature>
<evidence type="ECO:0000313" key="4">
    <source>
        <dbReference type="EMBL" id="KDR15502.1"/>
    </source>
</evidence>
<keyword evidence="1" id="KW-0479">Metal-binding</keyword>
<dbReference type="GO" id="GO:0003676">
    <property type="term" value="F:nucleic acid binding"/>
    <property type="evidence" value="ECO:0007669"/>
    <property type="project" value="InterPro"/>
</dbReference>
<dbReference type="InterPro" id="IPR036875">
    <property type="entry name" value="Znf_CCHC_sf"/>
</dbReference>
<organism evidence="4 5">
    <name type="scientific">Zootermopsis nevadensis</name>
    <name type="common">Dampwood termite</name>
    <dbReference type="NCBI Taxonomy" id="136037"/>
    <lineage>
        <taxon>Eukaryota</taxon>
        <taxon>Metazoa</taxon>
        <taxon>Ecdysozoa</taxon>
        <taxon>Arthropoda</taxon>
        <taxon>Hexapoda</taxon>
        <taxon>Insecta</taxon>
        <taxon>Pterygota</taxon>
        <taxon>Neoptera</taxon>
        <taxon>Polyneoptera</taxon>
        <taxon>Dictyoptera</taxon>
        <taxon>Blattodea</taxon>
        <taxon>Blattoidea</taxon>
        <taxon>Termitoidae</taxon>
        <taxon>Termopsidae</taxon>
        <taxon>Zootermopsis</taxon>
    </lineage>
</organism>
<dbReference type="Gene3D" id="4.10.60.10">
    <property type="entry name" value="Zinc finger, CCHC-type"/>
    <property type="match status" value="1"/>
</dbReference>
<protein>
    <recommendedName>
        <fullName evidence="3">CCHC-type domain-containing protein</fullName>
    </recommendedName>
</protein>
<keyword evidence="1" id="KW-0863">Zinc-finger</keyword>
<evidence type="ECO:0000256" key="2">
    <source>
        <dbReference type="SAM" id="MobiDB-lite"/>
    </source>
</evidence>
<dbReference type="SUPFAM" id="SSF57756">
    <property type="entry name" value="Retrovirus zinc finger-like domains"/>
    <property type="match status" value="1"/>
</dbReference>
<proteinExistence type="predicted"/>
<gene>
    <name evidence="4" type="ORF">L798_10820</name>
</gene>
<keyword evidence="1" id="KW-0862">Zinc</keyword>
<evidence type="ECO:0000256" key="1">
    <source>
        <dbReference type="PROSITE-ProRule" id="PRU00047"/>
    </source>
</evidence>
<name>A0A067R0V3_ZOONE</name>
<dbReference type="SMART" id="SM00343">
    <property type="entry name" value="ZnF_C2HC"/>
    <property type="match status" value="1"/>
</dbReference>
<dbReference type="PROSITE" id="PS50158">
    <property type="entry name" value="ZF_CCHC"/>
    <property type="match status" value="1"/>
</dbReference>
<feature type="compositionally biased region" description="Polar residues" evidence="2">
    <location>
        <begin position="116"/>
        <end position="131"/>
    </location>
</feature>
<dbReference type="InterPro" id="IPR001878">
    <property type="entry name" value="Znf_CCHC"/>
</dbReference>
<dbReference type="InParanoid" id="A0A067R0V3"/>
<dbReference type="Proteomes" id="UP000027135">
    <property type="component" value="Unassembled WGS sequence"/>
</dbReference>
<evidence type="ECO:0000259" key="3">
    <source>
        <dbReference type="PROSITE" id="PS50158"/>
    </source>
</evidence>
<evidence type="ECO:0000313" key="5">
    <source>
        <dbReference type="Proteomes" id="UP000027135"/>
    </source>
</evidence>
<dbReference type="AlphaFoldDB" id="A0A067R0V3"/>
<keyword evidence="5" id="KW-1185">Reference proteome</keyword>
<sequence length="148" mass="15922">MAVVAAADILGYEGPEPPLVNRILQNLHPSVSSYLQFSDKPTSIGELFSLATTVTEAVAVEKQRDISGRLTSSSRQNPRVVPVTCSMVITSPGRSLTSHVTCYRCGGIGHIVRNCPSTPVSSNVDPRSHGNTLGVRPRQARRLETGRQ</sequence>
<dbReference type="EMBL" id="KK868982">
    <property type="protein sequence ID" value="KDR15502.1"/>
    <property type="molecule type" value="Genomic_DNA"/>
</dbReference>
<dbReference type="GO" id="GO:0008270">
    <property type="term" value="F:zinc ion binding"/>
    <property type="evidence" value="ECO:0007669"/>
    <property type="project" value="UniProtKB-KW"/>
</dbReference>
<dbReference type="Pfam" id="PF00098">
    <property type="entry name" value="zf-CCHC"/>
    <property type="match status" value="1"/>
</dbReference>
<reference evidence="4 5" key="1">
    <citation type="journal article" date="2014" name="Nat. Commun.">
        <title>Molecular traces of alternative social organization in a termite genome.</title>
        <authorList>
            <person name="Terrapon N."/>
            <person name="Li C."/>
            <person name="Robertson H.M."/>
            <person name="Ji L."/>
            <person name="Meng X."/>
            <person name="Booth W."/>
            <person name="Chen Z."/>
            <person name="Childers C.P."/>
            <person name="Glastad K.M."/>
            <person name="Gokhale K."/>
            <person name="Gowin J."/>
            <person name="Gronenberg W."/>
            <person name="Hermansen R.A."/>
            <person name="Hu H."/>
            <person name="Hunt B.G."/>
            <person name="Huylmans A.K."/>
            <person name="Khalil S.M."/>
            <person name="Mitchell R.D."/>
            <person name="Munoz-Torres M.C."/>
            <person name="Mustard J.A."/>
            <person name="Pan H."/>
            <person name="Reese J.T."/>
            <person name="Scharf M.E."/>
            <person name="Sun F."/>
            <person name="Vogel H."/>
            <person name="Xiao J."/>
            <person name="Yang W."/>
            <person name="Yang Z."/>
            <person name="Yang Z."/>
            <person name="Zhou J."/>
            <person name="Zhu J."/>
            <person name="Brent C.S."/>
            <person name="Elsik C.G."/>
            <person name="Goodisman M.A."/>
            <person name="Liberles D.A."/>
            <person name="Roe R.M."/>
            <person name="Vargo E.L."/>
            <person name="Vilcinskas A."/>
            <person name="Wang J."/>
            <person name="Bornberg-Bauer E."/>
            <person name="Korb J."/>
            <person name="Zhang G."/>
            <person name="Liebig J."/>
        </authorList>
    </citation>
    <scope>NUCLEOTIDE SEQUENCE [LARGE SCALE GENOMIC DNA]</scope>
    <source>
        <tissue evidence="4">Whole organism</tissue>
    </source>
</reference>